<dbReference type="AlphaFoldDB" id="A0A7W7G7F8"/>
<evidence type="ECO:0000313" key="2">
    <source>
        <dbReference type="EMBL" id="MBB4700568.1"/>
    </source>
</evidence>
<reference evidence="2 3" key="1">
    <citation type="submission" date="2020-08" db="EMBL/GenBank/DDBJ databases">
        <title>Sequencing the genomes of 1000 actinobacteria strains.</title>
        <authorList>
            <person name="Klenk H.-P."/>
        </authorList>
    </citation>
    <scope>NUCLEOTIDE SEQUENCE [LARGE SCALE GENOMIC DNA]</scope>
    <source>
        <strain evidence="2 3">DSM 45784</strain>
    </source>
</reference>
<dbReference type="InterPro" id="IPR011749">
    <property type="entry name" value="CHP02243"/>
</dbReference>
<feature type="region of interest" description="Disordered" evidence="1">
    <location>
        <begin position="637"/>
        <end position="668"/>
    </location>
</feature>
<feature type="region of interest" description="Disordered" evidence="1">
    <location>
        <begin position="949"/>
        <end position="968"/>
    </location>
</feature>
<feature type="region of interest" description="Disordered" evidence="1">
    <location>
        <begin position="334"/>
        <end position="359"/>
    </location>
</feature>
<sequence length="1136" mass="119441">MNGRRADVRAAGLNGLDGIEVSDDGTVLTVAFLGRAPQGLGPRNIRIDGGRRVTGVRAVAVAVDAARDPGLDDRMRVTVDTAGDHSPYTMTIVEPGPHGRPGTTPYHGFDPRYASATFTFRPACPTGADCAAPPCEREEPPPAPPVIDYTARDYASLRRALLDRMTLTLPGWTERHAADLGVTLVEALAYVGDQIAYQQDAVAGEAYLDTARHRVSVRRHVRLVDYAMHDGCNARAWVALRTGRPLTLDAGRFRFAAIDTGALDPRDRPVLGTVIGEDALAALPPAVTVQIFEPVLAGPVRLRPEHNAIRFWTWGDEKACLPEGATSATLRDTWTTPTEADPDNSPDVPAETAPGVAGRRGRALRLAPGDVLVIEEALGPGTGAAADADPARRQAVRLTSVTRVVDALYDQPVVEVTWAEEDALEFTACLATRGGPDCGPLTDVTVATGNVVLVDHGATIACPEEFDVPPAPTPASSCAPSGTGCPDRREEGPAVAAIHALLVRTKAGEPLTGDDVSRLVSLLDQAAIDRAGLVADVPAAEQVVALRALIARLTYPALPPRFRPVLRDRPVTQRTAFPELAQVARSQARLLAAIPDRARAWLDALCQRVRDGHRLSHADLARLRVLFGDSALHEVGLDESAPGDTGPDGAREVDAGPDGAREVDAGPDGAREADALTELGARFERLLAGKLRRVATLAARARAGAVLRDDVAWEVRHAWGAAYADGLTPADPRLLGPARAALTQNPRTALPAVQARTVEPATPDAESVGGEGPAVWEPRRDLLAGRREDRHFVGELDDDGGLVLRFGDGTQATPPPPGSRLRVRYRVGNGPAGNVGADVISHLVLSRDIGEKPDQGGGESLDPEVGRGVRDGVLGVRNPMAAVGGTEPEPVEQVRQVAPLSSRRVKLRAVTAADYAELAGRVPGVARAAAQLRWTGTAEEVHVAIDPAARPAADRARPDAAPGLPQAVAGSPQAVAGLSQVVARVAEGGLPQVVAEVLEGFRRVGHRVVVRHAVLVPVDLELLVCVDPGYQRGHVATAVRRALGAGLLPGGRPAFFHPDALTFGDPVRVSALVAAASAVPGVVAAHVTRLERLFGPPAGELEDGLLTVGPLEIVQMDGDPGRPENGRLSIRLGGGR</sequence>
<protein>
    <submittedName>
        <fullName evidence="2">Putative phage baseplate assembly protein</fullName>
    </submittedName>
</protein>
<accession>A0A7W7G7F8</accession>
<dbReference type="RefSeq" id="WP_184878922.1">
    <property type="nucleotide sequence ID" value="NZ_BOOV01000039.1"/>
</dbReference>
<feature type="compositionally biased region" description="Basic and acidic residues" evidence="1">
    <location>
        <begin position="649"/>
        <end position="668"/>
    </location>
</feature>
<comment type="caution">
    <text evidence="2">The sequence shown here is derived from an EMBL/GenBank/DDBJ whole genome shotgun (WGS) entry which is preliminary data.</text>
</comment>
<evidence type="ECO:0000256" key="1">
    <source>
        <dbReference type="SAM" id="MobiDB-lite"/>
    </source>
</evidence>
<keyword evidence="3" id="KW-1185">Reference proteome</keyword>
<name>A0A7W7G7F8_9ACTN</name>
<organism evidence="2 3">
    <name type="scientific">Sphaerisporangium siamense</name>
    <dbReference type="NCBI Taxonomy" id="795645"/>
    <lineage>
        <taxon>Bacteria</taxon>
        <taxon>Bacillati</taxon>
        <taxon>Actinomycetota</taxon>
        <taxon>Actinomycetes</taxon>
        <taxon>Streptosporangiales</taxon>
        <taxon>Streptosporangiaceae</taxon>
        <taxon>Sphaerisporangium</taxon>
    </lineage>
</organism>
<dbReference type="Proteomes" id="UP000542210">
    <property type="component" value="Unassembled WGS sequence"/>
</dbReference>
<feature type="region of interest" description="Disordered" evidence="1">
    <location>
        <begin position="1117"/>
        <end position="1136"/>
    </location>
</feature>
<dbReference type="EMBL" id="JACHND010000001">
    <property type="protein sequence ID" value="MBB4700568.1"/>
    <property type="molecule type" value="Genomic_DNA"/>
</dbReference>
<proteinExistence type="predicted"/>
<gene>
    <name evidence="2" type="ORF">BJ982_002112</name>
</gene>
<evidence type="ECO:0000313" key="3">
    <source>
        <dbReference type="Proteomes" id="UP000542210"/>
    </source>
</evidence>
<dbReference type="NCBIfam" id="TIGR02243">
    <property type="entry name" value="putative baseplate assembly protein"/>
    <property type="match status" value="1"/>
</dbReference>